<sequence>MDIYYMGDSTSYSSVRSPYYRDYEKFPYGTLENRTPVKSPFCIAQEKTEQNKHKGKQNDNCPFCKEQKKRPLVAYIKKRDCSKRTESICEEDEQEEKISTYVYCKNAFKTNNIK</sequence>
<dbReference type="VEuPathDB" id="VectorBase:CSON000921"/>
<protein>
    <submittedName>
        <fullName evidence="1">CSON000921 protein</fullName>
    </submittedName>
</protein>
<proteinExistence type="predicted"/>
<gene>
    <name evidence="1" type="primary">CSON000921</name>
</gene>
<dbReference type="EMBL" id="UFQT01000114">
    <property type="protein sequence ID" value="SSX20239.1"/>
    <property type="molecule type" value="Genomic_DNA"/>
</dbReference>
<name>A0A336K5B4_CULSO</name>
<evidence type="ECO:0000313" key="1">
    <source>
        <dbReference type="EMBL" id="SSW99859.1"/>
    </source>
</evidence>
<evidence type="ECO:0000313" key="2">
    <source>
        <dbReference type="EMBL" id="SSX20239.1"/>
    </source>
</evidence>
<dbReference type="AlphaFoldDB" id="A0A336K5B4"/>
<organism evidence="1">
    <name type="scientific">Culicoides sonorensis</name>
    <name type="common">Biting midge</name>
    <dbReference type="NCBI Taxonomy" id="179676"/>
    <lineage>
        <taxon>Eukaryota</taxon>
        <taxon>Metazoa</taxon>
        <taxon>Ecdysozoa</taxon>
        <taxon>Arthropoda</taxon>
        <taxon>Hexapoda</taxon>
        <taxon>Insecta</taxon>
        <taxon>Pterygota</taxon>
        <taxon>Neoptera</taxon>
        <taxon>Endopterygota</taxon>
        <taxon>Diptera</taxon>
        <taxon>Nematocera</taxon>
        <taxon>Chironomoidea</taxon>
        <taxon>Ceratopogonidae</taxon>
        <taxon>Ceratopogoninae</taxon>
        <taxon>Culicoides</taxon>
        <taxon>Monoculicoides</taxon>
    </lineage>
</organism>
<reference evidence="2" key="2">
    <citation type="submission" date="2018-07" db="EMBL/GenBank/DDBJ databases">
        <authorList>
            <person name="Quirk P.G."/>
            <person name="Krulwich T.A."/>
        </authorList>
    </citation>
    <scope>NUCLEOTIDE SEQUENCE</scope>
</reference>
<reference evidence="1" key="1">
    <citation type="submission" date="2018-04" db="EMBL/GenBank/DDBJ databases">
        <authorList>
            <person name="Go L.Y."/>
            <person name="Mitchell J.A."/>
        </authorList>
    </citation>
    <scope>NUCLEOTIDE SEQUENCE</scope>
    <source>
        <tissue evidence="1">Whole organism</tissue>
    </source>
</reference>
<dbReference type="OMA" id="DMHEHEL"/>
<dbReference type="EMBL" id="UFQS01000114">
    <property type="protein sequence ID" value="SSW99859.1"/>
    <property type="molecule type" value="Genomic_DNA"/>
</dbReference>
<accession>A0A336K5B4</accession>